<dbReference type="PROSITE" id="PS51722">
    <property type="entry name" value="G_TR_2"/>
    <property type="match status" value="1"/>
</dbReference>
<dbReference type="GO" id="GO:0003924">
    <property type="term" value="F:GTPase activity"/>
    <property type="evidence" value="ECO:0007669"/>
    <property type="project" value="UniProtKB-UniRule"/>
</dbReference>
<keyword evidence="7" id="KW-0648">Protein biosynthesis</keyword>
<dbReference type="Gene3D" id="3.40.50.300">
    <property type="entry name" value="P-loop containing nucleotide triphosphate hydrolases"/>
    <property type="match status" value="1"/>
</dbReference>
<dbReference type="GO" id="GO:0005739">
    <property type="term" value="C:mitochondrion"/>
    <property type="evidence" value="ECO:0007669"/>
    <property type="project" value="TreeGrafter"/>
</dbReference>
<evidence type="ECO:0000256" key="6">
    <source>
        <dbReference type="ARBA" id="ARBA00022887"/>
    </source>
</evidence>
<dbReference type="SUPFAM" id="SSF52540">
    <property type="entry name" value="P-loop containing nucleoside triphosphate hydrolases"/>
    <property type="match status" value="1"/>
</dbReference>
<keyword evidence="6" id="KW-0933">Apicoplast</keyword>
<dbReference type="NCBIfam" id="TIGR00231">
    <property type="entry name" value="small_GTP"/>
    <property type="match status" value="1"/>
</dbReference>
<dbReference type="NCBIfam" id="NF000766">
    <property type="entry name" value="PRK00049.1"/>
    <property type="match status" value="1"/>
</dbReference>
<comment type="similarity">
    <text evidence="2 9">Belongs to the TRAFAC class translation factor GTPase superfamily. Classic translation factor GTPase family. EF-Tu/EF-1A subfamily.</text>
</comment>
<evidence type="ECO:0000313" key="11">
    <source>
        <dbReference type="EMBL" id="KRX06517.1"/>
    </source>
</evidence>
<evidence type="ECO:0000313" key="12">
    <source>
        <dbReference type="Proteomes" id="UP000054937"/>
    </source>
</evidence>
<dbReference type="InterPro" id="IPR009001">
    <property type="entry name" value="Transl_elong_EF1A/Init_IF2_C"/>
</dbReference>
<dbReference type="EMBL" id="LDAU01000096">
    <property type="protein sequence ID" value="KRX06517.1"/>
    <property type="molecule type" value="Genomic_DNA"/>
</dbReference>
<evidence type="ECO:0000256" key="4">
    <source>
        <dbReference type="ARBA" id="ARBA00022741"/>
    </source>
</evidence>
<dbReference type="NCBIfam" id="TIGR00485">
    <property type="entry name" value="EF-Tu"/>
    <property type="match status" value="1"/>
</dbReference>
<evidence type="ECO:0000256" key="3">
    <source>
        <dbReference type="ARBA" id="ARBA00022640"/>
    </source>
</evidence>
<evidence type="ECO:0000256" key="8">
    <source>
        <dbReference type="ARBA" id="ARBA00023134"/>
    </source>
</evidence>
<keyword evidence="8 9" id="KW-0342">GTP-binding</keyword>
<dbReference type="Pfam" id="PF03143">
    <property type="entry name" value="GTP_EFTU_D3"/>
    <property type="match status" value="1"/>
</dbReference>
<keyword evidence="4 9" id="KW-0547">Nucleotide-binding</keyword>
<dbReference type="Proteomes" id="UP000054937">
    <property type="component" value="Unassembled WGS sequence"/>
</dbReference>
<feature type="domain" description="Tr-type G" evidence="10">
    <location>
        <begin position="29"/>
        <end position="225"/>
    </location>
</feature>
<dbReference type="GO" id="GO:0005525">
    <property type="term" value="F:GTP binding"/>
    <property type="evidence" value="ECO:0007669"/>
    <property type="project" value="UniProtKB-UniRule"/>
</dbReference>
<accession>A0A0V0QXD7</accession>
<dbReference type="InterPro" id="IPR027417">
    <property type="entry name" value="P-loop_NTPase"/>
</dbReference>
<dbReference type="InterPro" id="IPR004160">
    <property type="entry name" value="Transl_elong_EFTu/EF1A_C"/>
</dbReference>
<dbReference type="OrthoDB" id="2067at2759"/>
<dbReference type="NCBIfam" id="NF009373">
    <property type="entry name" value="PRK12736.1"/>
    <property type="match status" value="1"/>
</dbReference>
<protein>
    <recommendedName>
        <fullName evidence="9">Elongation factor Tu</fullName>
    </recommendedName>
</protein>
<organism evidence="11 12">
    <name type="scientific">Pseudocohnilembus persalinus</name>
    <name type="common">Ciliate</name>
    <dbReference type="NCBI Taxonomy" id="266149"/>
    <lineage>
        <taxon>Eukaryota</taxon>
        <taxon>Sar</taxon>
        <taxon>Alveolata</taxon>
        <taxon>Ciliophora</taxon>
        <taxon>Intramacronucleata</taxon>
        <taxon>Oligohymenophorea</taxon>
        <taxon>Scuticociliatia</taxon>
        <taxon>Philasterida</taxon>
        <taxon>Pseudocohnilembidae</taxon>
        <taxon>Pseudocohnilembus</taxon>
    </lineage>
</organism>
<comment type="caution">
    <text evidence="11">The sequence shown here is derived from an EMBL/GenBank/DDBJ whole genome shotgun (WGS) entry which is preliminary data.</text>
</comment>
<name>A0A0V0QXD7_PSEPJ</name>
<dbReference type="FunFam" id="3.40.50.300:FF:000003">
    <property type="entry name" value="Elongation factor Tu"/>
    <property type="match status" value="1"/>
</dbReference>
<dbReference type="InterPro" id="IPR000795">
    <property type="entry name" value="T_Tr_GTP-bd_dom"/>
</dbReference>
<dbReference type="Pfam" id="PF03144">
    <property type="entry name" value="GTP_EFTU_D2"/>
    <property type="match status" value="1"/>
</dbReference>
<keyword evidence="5 9" id="KW-0251">Elongation factor</keyword>
<dbReference type="FunCoup" id="A0A0V0QXD7">
    <property type="interactions" value="315"/>
</dbReference>
<dbReference type="InterPro" id="IPR050055">
    <property type="entry name" value="EF-Tu_GTPase"/>
</dbReference>
<evidence type="ECO:0000256" key="1">
    <source>
        <dbReference type="ARBA" id="ARBA00004467"/>
    </source>
</evidence>
<dbReference type="CDD" id="cd01884">
    <property type="entry name" value="EF_Tu"/>
    <property type="match status" value="1"/>
</dbReference>
<comment type="subcellular location">
    <subcellularLocation>
        <location evidence="1">Plastid</location>
        <location evidence="1">Apicoplast</location>
    </subcellularLocation>
</comment>
<reference evidence="11 12" key="1">
    <citation type="journal article" date="2015" name="Sci. Rep.">
        <title>Genome of the facultative scuticociliatosis pathogen Pseudocohnilembus persalinus provides insight into its virulence through horizontal gene transfer.</title>
        <authorList>
            <person name="Xiong J."/>
            <person name="Wang G."/>
            <person name="Cheng J."/>
            <person name="Tian M."/>
            <person name="Pan X."/>
            <person name="Warren A."/>
            <person name="Jiang C."/>
            <person name="Yuan D."/>
            <person name="Miao W."/>
        </authorList>
    </citation>
    <scope>NUCLEOTIDE SEQUENCE [LARGE SCALE GENOMIC DNA]</scope>
    <source>
        <strain evidence="11">36N120E</strain>
    </source>
</reference>
<dbReference type="InterPro" id="IPR005225">
    <property type="entry name" value="Small_GTP-bd"/>
</dbReference>
<dbReference type="Gene3D" id="2.40.30.10">
    <property type="entry name" value="Translation factors"/>
    <property type="match status" value="2"/>
</dbReference>
<dbReference type="NCBIfam" id="NF009372">
    <property type="entry name" value="PRK12735.1"/>
    <property type="match status" value="1"/>
</dbReference>
<comment type="function">
    <text evidence="9">This protein promotes the GTP-dependent binding of aminoacyl-tRNA to the A-site of ribosomes during protein biosynthesis.</text>
</comment>
<dbReference type="InterPro" id="IPR004541">
    <property type="entry name" value="Transl_elong_EFTu/EF1A_bac/org"/>
</dbReference>
<dbReference type="GO" id="GO:0070125">
    <property type="term" value="P:mitochondrial translational elongation"/>
    <property type="evidence" value="ECO:0007669"/>
    <property type="project" value="TreeGrafter"/>
</dbReference>
<dbReference type="PRINTS" id="PR00315">
    <property type="entry name" value="ELONGATNFCT"/>
</dbReference>
<dbReference type="CDD" id="cd03707">
    <property type="entry name" value="EFTU_III"/>
    <property type="match status" value="1"/>
</dbReference>
<dbReference type="InterPro" id="IPR031157">
    <property type="entry name" value="G_TR_CS"/>
</dbReference>
<evidence type="ECO:0000259" key="10">
    <source>
        <dbReference type="PROSITE" id="PS51722"/>
    </source>
</evidence>
<keyword evidence="3" id="KW-0934">Plastid</keyword>
<dbReference type="GO" id="GO:0003746">
    <property type="term" value="F:translation elongation factor activity"/>
    <property type="evidence" value="ECO:0007669"/>
    <property type="project" value="UniProtKB-UniRule"/>
</dbReference>
<dbReference type="CDD" id="cd03697">
    <property type="entry name" value="EFTU_II"/>
    <property type="match status" value="1"/>
</dbReference>
<keyword evidence="12" id="KW-1185">Reference proteome</keyword>
<dbReference type="InterPro" id="IPR004161">
    <property type="entry name" value="EFTu-like_2"/>
</dbReference>
<dbReference type="PROSITE" id="PS00301">
    <property type="entry name" value="G_TR_1"/>
    <property type="match status" value="1"/>
</dbReference>
<dbReference type="OMA" id="EGDKEWG"/>
<sequence length="431" mass="47446">MIKNIFKLPVSSTLNQAPVYNFAKFQRNKQHLNVGTIGHVDHGKTTLTAAITKVLAESNSSQFVDYAGIDKAPEEKARGITINTSTVEYETENRHYGHVDCPGHIDYIKNMITGAAKMDAAILVVSATDGVMPQTREHILLCRQVGVKTILVFMNKCDMVDDEELQELVEMEVRELLDKYEYCGDDAIIVKGSALEALNGTDSPLGVPKVKELLDHMDKEIPIPEREADKNFMMSIEGTFHIGGRGTVATGTVDTGKIKAGEDVEIVGFSKKNVKTTVTGIETFKKSLDYGEAGDNVGLLLRGVTRDDIWRGQCIAKPGTLTTHRNFECNMYILKEDEGGRKKPFPDGYRPQIFLRTADVAVTINLLNDNKIGMPGDNVQAKLKLNFPLPVEQGIRFALREGGKTIAAGVVSKVLPDEPGDELVADRKKKK</sequence>
<gene>
    <name evidence="11" type="ORF">PPERSA_05130</name>
</gene>
<dbReference type="InterPro" id="IPR041709">
    <property type="entry name" value="EF-Tu_GTP-bd"/>
</dbReference>
<evidence type="ECO:0000256" key="9">
    <source>
        <dbReference type="RuleBase" id="RU000325"/>
    </source>
</evidence>
<evidence type="ECO:0000256" key="7">
    <source>
        <dbReference type="ARBA" id="ARBA00022917"/>
    </source>
</evidence>
<dbReference type="InterPro" id="IPR009000">
    <property type="entry name" value="Transl_B-barrel_sf"/>
</dbReference>
<dbReference type="SUPFAM" id="SSF50447">
    <property type="entry name" value="Translation proteins"/>
    <property type="match status" value="1"/>
</dbReference>
<dbReference type="AlphaFoldDB" id="A0A0V0QXD7"/>
<dbReference type="PANTHER" id="PTHR43721:SF22">
    <property type="entry name" value="ELONGATION FACTOR TU, MITOCHONDRIAL"/>
    <property type="match status" value="1"/>
</dbReference>
<proteinExistence type="inferred from homology"/>
<evidence type="ECO:0000256" key="2">
    <source>
        <dbReference type="ARBA" id="ARBA00007249"/>
    </source>
</evidence>
<evidence type="ECO:0000256" key="5">
    <source>
        <dbReference type="ARBA" id="ARBA00022768"/>
    </source>
</evidence>
<dbReference type="SUPFAM" id="SSF50465">
    <property type="entry name" value="EF-Tu/eEF-1alpha/eIF2-gamma C-terminal domain"/>
    <property type="match status" value="1"/>
</dbReference>
<dbReference type="InterPro" id="IPR033720">
    <property type="entry name" value="EFTU_2"/>
</dbReference>
<dbReference type="InParanoid" id="A0A0V0QXD7"/>
<dbReference type="FunFam" id="2.40.30.10:FF:000001">
    <property type="entry name" value="Elongation factor Tu"/>
    <property type="match status" value="1"/>
</dbReference>
<dbReference type="PANTHER" id="PTHR43721">
    <property type="entry name" value="ELONGATION FACTOR TU-RELATED"/>
    <property type="match status" value="1"/>
</dbReference>
<dbReference type="Pfam" id="PF00009">
    <property type="entry name" value="GTP_EFTU"/>
    <property type="match status" value="1"/>
</dbReference>